<dbReference type="AlphaFoldDB" id="D2S2N2"/>
<accession>D2S2N2</accession>
<keyword evidence="2" id="KW-0614">Plasmid</keyword>
<evidence type="ECO:0000313" key="3">
    <source>
        <dbReference type="Proteomes" id="UP000001903"/>
    </source>
</evidence>
<dbReference type="PROSITE" id="PS51078">
    <property type="entry name" value="ICLR_ED"/>
    <property type="match status" value="1"/>
</dbReference>
<reference evidence="2 3" key="1">
    <citation type="journal article" date="2010" name="Stand. Genomic Sci.">
        <title>Complete genome sequence of Haloterrigena turkmenica type strain (4k).</title>
        <authorList>
            <person name="Saunders E."/>
            <person name="Tindall B.J."/>
            <person name="Fahnrich R."/>
            <person name="Lapidus A."/>
            <person name="Copeland A."/>
            <person name="Del Rio T.G."/>
            <person name="Lucas S."/>
            <person name="Chen F."/>
            <person name="Tice H."/>
            <person name="Cheng J.F."/>
            <person name="Han C."/>
            <person name="Detter J.C."/>
            <person name="Bruce D."/>
            <person name="Goodwin L."/>
            <person name="Chain P."/>
            <person name="Pitluck S."/>
            <person name="Pati A."/>
            <person name="Ivanova N."/>
            <person name="Mavromatis K."/>
            <person name="Chen A."/>
            <person name="Palaniappan K."/>
            <person name="Land M."/>
            <person name="Hauser L."/>
            <person name="Chang Y.J."/>
            <person name="Jeffries C.D."/>
            <person name="Brettin T."/>
            <person name="Rohde M."/>
            <person name="Goker M."/>
            <person name="Bristow J."/>
            <person name="Eisen J.A."/>
            <person name="Markowitz V."/>
            <person name="Hugenholtz P."/>
            <person name="Klenk H.P."/>
            <person name="Kyrpides N.C."/>
        </authorList>
    </citation>
    <scope>NUCLEOTIDE SEQUENCE [LARGE SCALE GENOMIC DNA]</scope>
    <source>
        <strain evidence="3">ATCC 51198 / DSM 5511 / JCM 9101 / NCIMB 13204 / VKM B-1734 / 4k</strain>
    </source>
</reference>
<dbReference type="Gene3D" id="3.30.450.40">
    <property type="match status" value="1"/>
</dbReference>
<dbReference type="KEGG" id="htu:Htur_4876"/>
<dbReference type="GO" id="GO:0003700">
    <property type="term" value="F:DNA-binding transcription factor activity"/>
    <property type="evidence" value="ECO:0007669"/>
    <property type="project" value="TreeGrafter"/>
</dbReference>
<dbReference type="Pfam" id="PF01614">
    <property type="entry name" value="IclR_C"/>
    <property type="match status" value="1"/>
</dbReference>
<dbReference type="EMBL" id="CP001863">
    <property type="protein sequence ID" value="ADB63629.1"/>
    <property type="molecule type" value="Genomic_DNA"/>
</dbReference>
<organism evidence="2 3">
    <name type="scientific">Haloterrigena turkmenica (strain ATCC 51198 / DSM 5511 / JCM 9101 / NCIMB 13204 / VKM B-1734 / 4k)</name>
    <name type="common">Halococcus turkmenicus</name>
    <dbReference type="NCBI Taxonomy" id="543526"/>
    <lineage>
        <taxon>Archaea</taxon>
        <taxon>Methanobacteriati</taxon>
        <taxon>Methanobacteriota</taxon>
        <taxon>Stenosarchaea group</taxon>
        <taxon>Halobacteria</taxon>
        <taxon>Halobacteriales</taxon>
        <taxon>Natrialbaceae</taxon>
        <taxon>Haloterrigena</taxon>
    </lineage>
</organism>
<sequence length="127" mass="14333">MTLRQYTLIHASAVGKAVLAENPMEYVHDIIEGLRRHTQNTLTDRKTLLEELKKIREWGYATTDGESRDGIQAAARVVQGSNQGALGSISIYGPTYNFPSYEIVAETLLPAVDELEEEIRSRWKKEL</sequence>
<dbReference type="PANTHER" id="PTHR30136">
    <property type="entry name" value="HELIX-TURN-HELIX TRANSCRIPTIONAL REGULATOR, ICLR FAMILY"/>
    <property type="match status" value="1"/>
</dbReference>
<evidence type="ECO:0000313" key="2">
    <source>
        <dbReference type="EMBL" id="ADB63629.1"/>
    </source>
</evidence>
<dbReference type="InterPro" id="IPR014757">
    <property type="entry name" value="Tscrpt_reg_IclR_C"/>
</dbReference>
<dbReference type="InterPro" id="IPR050707">
    <property type="entry name" value="HTH_MetabolicPath_Reg"/>
</dbReference>
<evidence type="ECO:0000259" key="1">
    <source>
        <dbReference type="PROSITE" id="PS51078"/>
    </source>
</evidence>
<proteinExistence type="predicted"/>
<dbReference type="GO" id="GO:0045892">
    <property type="term" value="P:negative regulation of DNA-templated transcription"/>
    <property type="evidence" value="ECO:0007669"/>
    <property type="project" value="TreeGrafter"/>
</dbReference>
<dbReference type="SUPFAM" id="SSF55781">
    <property type="entry name" value="GAF domain-like"/>
    <property type="match status" value="1"/>
</dbReference>
<dbReference type="PANTHER" id="PTHR30136:SF35">
    <property type="entry name" value="HTH-TYPE TRANSCRIPTIONAL REGULATOR RV1719"/>
    <property type="match status" value="1"/>
</dbReference>
<dbReference type="HOGENOM" id="CLU_1965507_0_0_2"/>
<keyword evidence="3" id="KW-1185">Reference proteome</keyword>
<dbReference type="GO" id="GO:0003677">
    <property type="term" value="F:DNA binding"/>
    <property type="evidence" value="ECO:0007669"/>
    <property type="project" value="TreeGrafter"/>
</dbReference>
<dbReference type="InterPro" id="IPR029016">
    <property type="entry name" value="GAF-like_dom_sf"/>
</dbReference>
<feature type="domain" description="IclR-ED" evidence="1">
    <location>
        <begin position="1"/>
        <end position="125"/>
    </location>
</feature>
<name>D2S2N2_HALTV</name>
<gene>
    <name evidence="2" type="ordered locus">Htur_4876</name>
</gene>
<geneLocation type="plasmid" evidence="2 3">
    <name>pHTUR03</name>
</geneLocation>
<protein>
    <submittedName>
        <fullName evidence="2">Transcriptional regulator, IclR family</fullName>
    </submittedName>
</protein>
<dbReference type="Proteomes" id="UP000001903">
    <property type="component" value="Plasmid pHTUR03"/>
</dbReference>